<evidence type="ECO:0000256" key="2">
    <source>
        <dbReference type="ARBA" id="ARBA00022475"/>
    </source>
</evidence>
<evidence type="ECO:0000256" key="7">
    <source>
        <dbReference type="ARBA" id="ARBA00023136"/>
    </source>
</evidence>
<dbReference type="PANTHER" id="PTHR35851:SF1">
    <property type="entry name" value="CELL DIVISION PROTEIN FTSQ"/>
    <property type="match status" value="1"/>
</dbReference>
<gene>
    <name evidence="11" type="ORF">BECKMB1821H_GA0114242_100460</name>
    <name evidence="10" type="ORF">BECKMB1821I_GA0114274_100460</name>
</gene>
<dbReference type="Pfam" id="PF08478">
    <property type="entry name" value="POTRA_1"/>
    <property type="match status" value="1"/>
</dbReference>
<evidence type="ECO:0000256" key="8">
    <source>
        <dbReference type="ARBA" id="ARBA00023306"/>
    </source>
</evidence>
<evidence type="ECO:0000256" key="4">
    <source>
        <dbReference type="ARBA" id="ARBA00022618"/>
    </source>
</evidence>
<dbReference type="InterPro" id="IPR034746">
    <property type="entry name" value="POTRA"/>
</dbReference>
<keyword evidence="5" id="KW-0812">Transmembrane</keyword>
<keyword evidence="3" id="KW-0997">Cell inner membrane</keyword>
<dbReference type="AlphaFoldDB" id="A0A451B824"/>
<evidence type="ECO:0000256" key="3">
    <source>
        <dbReference type="ARBA" id="ARBA00022519"/>
    </source>
</evidence>
<dbReference type="GO" id="GO:0090529">
    <property type="term" value="P:cell septum assembly"/>
    <property type="evidence" value="ECO:0007669"/>
    <property type="project" value="InterPro"/>
</dbReference>
<accession>A0A451B824</accession>
<dbReference type="EMBL" id="CAADGH010000004">
    <property type="protein sequence ID" value="VFK74412.1"/>
    <property type="molecule type" value="Genomic_DNA"/>
</dbReference>
<reference evidence="11" key="1">
    <citation type="submission" date="2019-02" db="EMBL/GenBank/DDBJ databases">
        <authorList>
            <person name="Gruber-Vodicka R. H."/>
            <person name="Seah K. B. B."/>
        </authorList>
    </citation>
    <scope>NUCLEOTIDE SEQUENCE</scope>
    <source>
        <strain evidence="11">BECK_BZ198</strain>
        <strain evidence="10">BECK_BZ199</strain>
    </source>
</reference>
<dbReference type="InterPro" id="IPR013685">
    <property type="entry name" value="POTRA_FtsQ_type"/>
</dbReference>
<name>A0A451B824_9GAMM</name>
<keyword evidence="7" id="KW-0472">Membrane</keyword>
<dbReference type="InterPro" id="IPR045335">
    <property type="entry name" value="FtsQ_C_sf"/>
</dbReference>
<evidence type="ECO:0000313" key="11">
    <source>
        <dbReference type="EMBL" id="VFK74412.1"/>
    </source>
</evidence>
<keyword evidence="4 11" id="KW-0132">Cell division</keyword>
<dbReference type="InterPro" id="IPR026579">
    <property type="entry name" value="FtsQ"/>
</dbReference>
<dbReference type="PROSITE" id="PS51779">
    <property type="entry name" value="POTRA"/>
    <property type="match status" value="1"/>
</dbReference>
<evidence type="ECO:0000313" key="10">
    <source>
        <dbReference type="EMBL" id="VFK27737.1"/>
    </source>
</evidence>
<evidence type="ECO:0000256" key="5">
    <source>
        <dbReference type="ARBA" id="ARBA00022692"/>
    </source>
</evidence>
<proteinExistence type="predicted"/>
<feature type="domain" description="POTRA" evidence="9">
    <location>
        <begin position="8"/>
        <end position="77"/>
    </location>
</feature>
<sequence>MMPTLSRVPISHIRVVGELREINEVSLQKAISVHSVKGFFGLDLVAVREDILKLPWLKSVSVRRIWPRGLRVIAVEHKAEARWHDGGFLAADGTLFYPSASRYSANLPILKGTVGIHTEMLWQFRELRQALRPIKRQIWKFIRTKRPVWRVELDDGLVIVFEKRNSIAAIKKFAKTAAALFGKRLGNLSRVDLRYANGFSVRWRQNVSSLVSYRVNSSEK</sequence>
<protein>
    <submittedName>
        <fullName evidence="11">Cell division protein FtsQ</fullName>
    </submittedName>
</protein>
<evidence type="ECO:0000256" key="1">
    <source>
        <dbReference type="ARBA" id="ARBA00004370"/>
    </source>
</evidence>
<dbReference type="Pfam" id="PF03799">
    <property type="entry name" value="FtsQ_DivIB_C"/>
    <property type="match status" value="1"/>
</dbReference>
<dbReference type="Gene3D" id="3.10.20.310">
    <property type="entry name" value="membrane protein fhac"/>
    <property type="match status" value="1"/>
</dbReference>
<comment type="subcellular location">
    <subcellularLocation>
        <location evidence="1">Membrane</location>
    </subcellularLocation>
</comment>
<evidence type="ECO:0000259" key="9">
    <source>
        <dbReference type="PROSITE" id="PS51779"/>
    </source>
</evidence>
<dbReference type="InterPro" id="IPR005548">
    <property type="entry name" value="Cell_div_FtsQ/DivIB_C"/>
</dbReference>
<dbReference type="Gene3D" id="3.40.50.11690">
    <property type="entry name" value="Cell division protein FtsQ/DivIB"/>
    <property type="match status" value="1"/>
</dbReference>
<keyword evidence="2" id="KW-1003">Cell membrane</keyword>
<dbReference type="PANTHER" id="PTHR35851">
    <property type="entry name" value="CELL DIVISION PROTEIN FTSQ"/>
    <property type="match status" value="1"/>
</dbReference>
<dbReference type="EMBL" id="CAADFQ010000004">
    <property type="protein sequence ID" value="VFK27737.1"/>
    <property type="molecule type" value="Genomic_DNA"/>
</dbReference>
<keyword evidence="6" id="KW-1133">Transmembrane helix</keyword>
<organism evidence="11">
    <name type="scientific">Candidatus Kentrum sp. MB</name>
    <dbReference type="NCBI Taxonomy" id="2138164"/>
    <lineage>
        <taxon>Bacteria</taxon>
        <taxon>Pseudomonadati</taxon>
        <taxon>Pseudomonadota</taxon>
        <taxon>Gammaproteobacteria</taxon>
        <taxon>Candidatus Kentrum</taxon>
    </lineage>
</organism>
<evidence type="ECO:0000256" key="6">
    <source>
        <dbReference type="ARBA" id="ARBA00022989"/>
    </source>
</evidence>
<keyword evidence="8" id="KW-0131">Cell cycle</keyword>
<dbReference type="GO" id="GO:0016020">
    <property type="term" value="C:membrane"/>
    <property type="evidence" value="ECO:0007669"/>
    <property type="project" value="UniProtKB-SubCell"/>
</dbReference>